<evidence type="ECO:0000313" key="2">
    <source>
        <dbReference type="EnsemblPlants" id="Pp3c21_8470V3.13"/>
    </source>
</evidence>
<dbReference type="Gene3D" id="1.25.40.10">
    <property type="entry name" value="Tetratricopeptide repeat domain"/>
    <property type="match status" value="1"/>
</dbReference>
<feature type="region of interest" description="Disordered" evidence="1">
    <location>
        <begin position="229"/>
        <end position="261"/>
    </location>
</feature>
<dbReference type="AlphaFoldDB" id="A0A7I4CE97"/>
<dbReference type="InterPro" id="IPR006597">
    <property type="entry name" value="Sel1-like"/>
</dbReference>
<dbReference type="FunCoup" id="A0A7I4CE97">
    <property type="interactions" value="1684"/>
</dbReference>
<reference evidence="2 3" key="2">
    <citation type="journal article" date="2018" name="Plant J.">
        <title>The Physcomitrella patens chromosome-scale assembly reveals moss genome structure and evolution.</title>
        <authorList>
            <person name="Lang D."/>
            <person name="Ullrich K.K."/>
            <person name="Murat F."/>
            <person name="Fuchs J."/>
            <person name="Jenkins J."/>
            <person name="Haas F.B."/>
            <person name="Piednoel M."/>
            <person name="Gundlach H."/>
            <person name="Van Bel M."/>
            <person name="Meyberg R."/>
            <person name="Vives C."/>
            <person name="Morata J."/>
            <person name="Symeonidi A."/>
            <person name="Hiss M."/>
            <person name="Muchero W."/>
            <person name="Kamisugi Y."/>
            <person name="Saleh O."/>
            <person name="Blanc G."/>
            <person name="Decker E.L."/>
            <person name="van Gessel N."/>
            <person name="Grimwood J."/>
            <person name="Hayes R.D."/>
            <person name="Graham S.W."/>
            <person name="Gunter L.E."/>
            <person name="McDaniel S.F."/>
            <person name="Hoernstein S.N.W."/>
            <person name="Larsson A."/>
            <person name="Li F.W."/>
            <person name="Perroud P.F."/>
            <person name="Phillips J."/>
            <person name="Ranjan P."/>
            <person name="Rokshar D.S."/>
            <person name="Rothfels C.J."/>
            <person name="Schneider L."/>
            <person name="Shu S."/>
            <person name="Stevenson D.W."/>
            <person name="Thummler F."/>
            <person name="Tillich M."/>
            <person name="Villarreal Aguilar J.C."/>
            <person name="Widiez T."/>
            <person name="Wong G.K."/>
            <person name="Wymore A."/>
            <person name="Zhang Y."/>
            <person name="Zimmer A.D."/>
            <person name="Quatrano R.S."/>
            <person name="Mayer K.F.X."/>
            <person name="Goodstein D."/>
            <person name="Casacuberta J.M."/>
            <person name="Vandepoele K."/>
            <person name="Reski R."/>
            <person name="Cuming A.C."/>
            <person name="Tuskan G.A."/>
            <person name="Maumus F."/>
            <person name="Salse J."/>
            <person name="Schmutz J."/>
            <person name="Rensing S.A."/>
        </authorList>
    </citation>
    <scope>NUCLEOTIDE SEQUENCE [LARGE SCALE GENOMIC DNA]</scope>
    <source>
        <strain evidence="2 3">cv. Gransden 2004</strain>
    </source>
</reference>
<evidence type="ECO:0000256" key="1">
    <source>
        <dbReference type="SAM" id="MobiDB-lite"/>
    </source>
</evidence>
<dbReference type="SUPFAM" id="SSF81901">
    <property type="entry name" value="HCP-like"/>
    <property type="match status" value="1"/>
</dbReference>
<dbReference type="Gramene" id="Pp3c21_8470V3.13">
    <property type="protein sequence ID" value="Pp3c21_8470V3.13"/>
    <property type="gene ID" value="Pp3c21_8470"/>
</dbReference>
<reference evidence="2 3" key="1">
    <citation type="journal article" date="2008" name="Science">
        <title>The Physcomitrella genome reveals evolutionary insights into the conquest of land by plants.</title>
        <authorList>
            <person name="Rensing S."/>
            <person name="Lang D."/>
            <person name="Zimmer A."/>
            <person name="Terry A."/>
            <person name="Salamov A."/>
            <person name="Shapiro H."/>
            <person name="Nishiyama T."/>
            <person name="Perroud P.-F."/>
            <person name="Lindquist E."/>
            <person name="Kamisugi Y."/>
            <person name="Tanahashi T."/>
            <person name="Sakakibara K."/>
            <person name="Fujita T."/>
            <person name="Oishi K."/>
            <person name="Shin-I T."/>
            <person name="Kuroki Y."/>
            <person name="Toyoda A."/>
            <person name="Suzuki Y."/>
            <person name="Hashimoto A."/>
            <person name="Yamaguchi K."/>
            <person name="Sugano A."/>
            <person name="Kohara Y."/>
            <person name="Fujiyama A."/>
            <person name="Anterola A."/>
            <person name="Aoki S."/>
            <person name="Ashton N."/>
            <person name="Barbazuk W.B."/>
            <person name="Barker E."/>
            <person name="Bennetzen J."/>
            <person name="Bezanilla M."/>
            <person name="Blankenship R."/>
            <person name="Cho S.H."/>
            <person name="Dutcher S."/>
            <person name="Estelle M."/>
            <person name="Fawcett J.A."/>
            <person name="Gundlach H."/>
            <person name="Hanada K."/>
            <person name="Heyl A."/>
            <person name="Hicks K.A."/>
            <person name="Hugh J."/>
            <person name="Lohr M."/>
            <person name="Mayer K."/>
            <person name="Melkozernov A."/>
            <person name="Murata T."/>
            <person name="Nelson D."/>
            <person name="Pils B."/>
            <person name="Prigge M."/>
            <person name="Reiss B."/>
            <person name="Renner T."/>
            <person name="Rombauts S."/>
            <person name="Rushton P."/>
            <person name="Sanderfoot A."/>
            <person name="Schween G."/>
            <person name="Shiu S.-H."/>
            <person name="Stueber K."/>
            <person name="Theodoulou F.L."/>
            <person name="Tu H."/>
            <person name="Van de Peer Y."/>
            <person name="Verrier P.J."/>
            <person name="Waters E."/>
            <person name="Wood A."/>
            <person name="Yang L."/>
            <person name="Cove D."/>
            <person name="Cuming A."/>
            <person name="Hasebe M."/>
            <person name="Lucas S."/>
            <person name="Mishler D.B."/>
            <person name="Reski R."/>
            <person name="Grigoriev I."/>
            <person name="Quatrano R.S."/>
            <person name="Boore J.L."/>
        </authorList>
    </citation>
    <scope>NUCLEOTIDE SEQUENCE [LARGE SCALE GENOMIC DNA]</scope>
    <source>
        <strain evidence="2 3">cv. Gransden 2004</strain>
    </source>
</reference>
<name>A0A7I4CE97_PHYPA</name>
<dbReference type="InParanoid" id="A0A7I4CE97"/>
<keyword evidence="3" id="KW-1185">Reference proteome</keyword>
<sequence length="300" mass="33504">MYTFNFYRPRARLCTAMLVRRMVQLQKHLAPVISNSFCLSRQYSSGPDVREFMGKGLTALGEIERLSPYTDFNDIRLRPLLKTAKESFELALEVDKDNVVAMLWLARLHLYYNIPGACLRSGANLLETAAESGLADAQYELACRIRSEAALLGDGDAMDDRTFKYLESAACQKHAGALFLVGTMYLSGKHVRRDSKAAAWCFRKAAEQGYIPASTVYASLVSKGANWEEQNTAGDHDDKDTEQGMELRKSSAQQETEKPLELSAAAQFHFDKAAEAGDPLALEWLKRVPHAKEPENLRVS</sequence>
<dbReference type="Proteomes" id="UP000006727">
    <property type="component" value="Chromosome 21"/>
</dbReference>
<dbReference type="InterPro" id="IPR011990">
    <property type="entry name" value="TPR-like_helical_dom_sf"/>
</dbReference>
<gene>
    <name evidence="2" type="primary">LOC112274132</name>
</gene>
<proteinExistence type="predicted"/>
<dbReference type="PANTHER" id="PTHR45500:SF1">
    <property type="entry name" value="OS02G0202600 PROTEIN"/>
    <property type="match status" value="1"/>
</dbReference>
<reference evidence="2" key="3">
    <citation type="submission" date="2020-12" db="UniProtKB">
        <authorList>
            <consortium name="EnsemblPlants"/>
        </authorList>
    </citation>
    <scope>IDENTIFICATION</scope>
</reference>
<feature type="compositionally biased region" description="Basic and acidic residues" evidence="1">
    <location>
        <begin position="234"/>
        <end position="260"/>
    </location>
</feature>
<dbReference type="SMART" id="SM00671">
    <property type="entry name" value="SEL1"/>
    <property type="match status" value="1"/>
</dbReference>
<organism evidence="2 3">
    <name type="scientific">Physcomitrium patens</name>
    <name type="common">Spreading-leaved earth moss</name>
    <name type="synonym">Physcomitrella patens</name>
    <dbReference type="NCBI Taxonomy" id="3218"/>
    <lineage>
        <taxon>Eukaryota</taxon>
        <taxon>Viridiplantae</taxon>
        <taxon>Streptophyta</taxon>
        <taxon>Embryophyta</taxon>
        <taxon>Bryophyta</taxon>
        <taxon>Bryophytina</taxon>
        <taxon>Bryopsida</taxon>
        <taxon>Funariidae</taxon>
        <taxon>Funariales</taxon>
        <taxon>Funariaceae</taxon>
        <taxon>Physcomitrium</taxon>
    </lineage>
</organism>
<evidence type="ECO:0000313" key="3">
    <source>
        <dbReference type="Proteomes" id="UP000006727"/>
    </source>
</evidence>
<protein>
    <submittedName>
        <fullName evidence="2">Uncharacterized protein</fullName>
    </submittedName>
</protein>
<accession>A0A7I4CE97</accession>
<dbReference type="PANTHER" id="PTHR45500">
    <property type="entry name" value="OS02G0202600 PROTEIN"/>
    <property type="match status" value="1"/>
</dbReference>
<dbReference type="EnsemblPlants" id="Pp3c21_8470V3.13">
    <property type="protein sequence ID" value="Pp3c21_8470V3.13"/>
    <property type="gene ID" value="Pp3c21_8470"/>
</dbReference>
<dbReference type="EMBL" id="ABEU02000021">
    <property type="status" value="NOT_ANNOTATED_CDS"/>
    <property type="molecule type" value="Genomic_DNA"/>
</dbReference>